<protein>
    <submittedName>
        <fullName evidence="2">Uncharacterized protein</fullName>
    </submittedName>
</protein>
<dbReference type="PANTHER" id="PTHR40515">
    <property type="entry name" value="CILIA- AND FLAGELLA-ASSOCIATED PROTEIN 157"/>
    <property type="match status" value="1"/>
</dbReference>
<feature type="compositionally biased region" description="Polar residues" evidence="1">
    <location>
        <begin position="222"/>
        <end position="231"/>
    </location>
</feature>
<dbReference type="OMA" id="DENHSLM"/>
<proteinExistence type="predicted"/>
<evidence type="ECO:0000313" key="2">
    <source>
        <dbReference type="EMBL" id="KRX01154.1"/>
    </source>
</evidence>
<organism evidence="2 3">
    <name type="scientific">Pseudocohnilembus persalinus</name>
    <name type="common">Ciliate</name>
    <dbReference type="NCBI Taxonomy" id="266149"/>
    <lineage>
        <taxon>Eukaryota</taxon>
        <taxon>Sar</taxon>
        <taxon>Alveolata</taxon>
        <taxon>Ciliophora</taxon>
        <taxon>Intramacronucleata</taxon>
        <taxon>Oligohymenophorea</taxon>
        <taxon>Scuticociliatia</taxon>
        <taxon>Philasterida</taxon>
        <taxon>Pseudocohnilembidae</taxon>
        <taxon>Pseudocohnilembus</taxon>
    </lineage>
</organism>
<dbReference type="Proteomes" id="UP000054937">
    <property type="component" value="Unassembled WGS sequence"/>
</dbReference>
<reference evidence="2 3" key="1">
    <citation type="journal article" date="2015" name="Sci. Rep.">
        <title>Genome of the facultative scuticociliatosis pathogen Pseudocohnilembus persalinus provides insight into its virulence through horizontal gene transfer.</title>
        <authorList>
            <person name="Xiong J."/>
            <person name="Wang G."/>
            <person name="Cheng J."/>
            <person name="Tian M."/>
            <person name="Pan X."/>
            <person name="Warren A."/>
            <person name="Jiang C."/>
            <person name="Yuan D."/>
            <person name="Miao W."/>
        </authorList>
    </citation>
    <scope>NUCLEOTIDE SEQUENCE [LARGE SCALE GENOMIC DNA]</scope>
    <source>
        <strain evidence="2">36N120E</strain>
    </source>
</reference>
<comment type="caution">
    <text evidence="2">The sequence shown here is derived from an EMBL/GenBank/DDBJ whole genome shotgun (WGS) entry which is preliminary data.</text>
</comment>
<dbReference type="InParanoid" id="A0A0V0QG07"/>
<dbReference type="OrthoDB" id="193329at2759"/>
<evidence type="ECO:0000313" key="3">
    <source>
        <dbReference type="Proteomes" id="UP000054937"/>
    </source>
</evidence>
<sequence length="231" mass="28334">MKIILSQQEQYLIYYIKIKRYPIQKQQREVRFEKRQQEYLKIIENLKVEIQKKCASRDFKSDESQVQRQQLFNEINDNIDNIQLKISKILVDQEKDITKFFNNKIFEIKKQFEEERIKKGKKEQDYIEKENQLISELEWIKNIAQKIDDENHSLMDQYKKLKSDYQTQENDREMLFKELIMKKKKNAILKSQIEQYQEIYDEVSKEMDPEKDKDIKNESQYHNKSSKINCI</sequence>
<dbReference type="AlphaFoldDB" id="A0A0V0QG07"/>
<evidence type="ECO:0000256" key="1">
    <source>
        <dbReference type="SAM" id="MobiDB-lite"/>
    </source>
</evidence>
<feature type="compositionally biased region" description="Basic and acidic residues" evidence="1">
    <location>
        <begin position="204"/>
        <end position="221"/>
    </location>
</feature>
<feature type="region of interest" description="Disordered" evidence="1">
    <location>
        <begin position="204"/>
        <end position="231"/>
    </location>
</feature>
<accession>A0A0V0QG07</accession>
<dbReference type="EMBL" id="LDAU01000176">
    <property type="protein sequence ID" value="KRX01154.1"/>
    <property type="molecule type" value="Genomic_DNA"/>
</dbReference>
<gene>
    <name evidence="2" type="ORF">PPERSA_08255</name>
</gene>
<keyword evidence="3" id="KW-1185">Reference proteome</keyword>
<dbReference type="PANTHER" id="PTHR40515:SF1">
    <property type="entry name" value="CILIA- AND FLAGELLA-ASSOCIATED PROTEIN 157"/>
    <property type="match status" value="1"/>
</dbReference>
<name>A0A0V0QG07_PSEPJ</name>